<dbReference type="AlphaFoldDB" id="A0A1V2LE14"/>
<feature type="domain" description="Major facilitator superfamily (MFS) profile" evidence="8">
    <location>
        <begin position="20"/>
        <end position="519"/>
    </location>
</feature>
<evidence type="ECO:0000256" key="4">
    <source>
        <dbReference type="ARBA" id="ARBA00022989"/>
    </source>
</evidence>
<feature type="transmembrane region" description="Helical" evidence="7">
    <location>
        <begin position="497"/>
        <end position="514"/>
    </location>
</feature>
<dbReference type="EMBL" id="MPUK01000001">
    <property type="protein sequence ID" value="ONH70070.1"/>
    <property type="molecule type" value="Genomic_DNA"/>
</dbReference>
<evidence type="ECO:0000256" key="2">
    <source>
        <dbReference type="ARBA" id="ARBA00022448"/>
    </source>
</evidence>
<feature type="transmembrane region" description="Helical" evidence="7">
    <location>
        <begin position="192"/>
        <end position="213"/>
    </location>
</feature>
<sequence length="537" mass="59154">MAPASDMTFKEQMDGFPWSQILVVSLVRLAEPIAFSSMFTYVYFMVDDFGIAGSKAEVAKYAGFLASSFALCQVITAALWGKFADKFGRKPALVLGLLGSITATLLFGFSETYFMALMSRSLMGTLNGNVAVVRTVIGEVAKEKRHQGLAFSVIPLIWNLGCVIGPLIGGYLSGKSTSIGFMKSFVERFPYARPNILIAGLLFLSLCVAVLFLEDTHWQYKTRHDYFLEAGDKLLYKLFGKIPPHRPWTVSYDLMQEDTVPLRDLSTTDTDDLEDSPAPPKGSEDTHVNTTHLLNGDMETPASSISEILTPAVVASLSSMFVVSVHTVVAEEFLPIFLSTEVARNEDSSLRSSFPFKVLGGLGLSSSETGMILSTTGLSSVFFIILMLPHVNRKMSTLTIYNVFSIPIPFFYIIIPYVVLLADHVMEAKMVVYFLNAVRVMCLNLLLPQLNLIVHVCAPPRDRGFVNGIAISSSSAARCIGPFIWGFIMSFGQRHGLVWLAWWTLVGLAVWCIYSGKTLKDSDDDNVLTGEEPVHDD</sequence>
<dbReference type="Proteomes" id="UP000189513">
    <property type="component" value="Unassembled WGS sequence"/>
</dbReference>
<reference evidence="10" key="1">
    <citation type="journal article" date="2017" name="Genome Announc.">
        <title>Genome sequences of Cyberlindnera fabianii 65, Pichia kudriavzevii 129, and Saccharomyces cerevisiae 131 isolated from fermented masau fruits in Zimbabwe.</title>
        <authorList>
            <person name="van Rijswijck I.M.H."/>
            <person name="Derks M.F.L."/>
            <person name="Abee T."/>
            <person name="de Ridder D."/>
            <person name="Smid E.J."/>
        </authorList>
    </citation>
    <scope>NUCLEOTIDE SEQUENCE [LARGE SCALE GENOMIC DNA]</scope>
    <source>
        <strain evidence="10">65</strain>
    </source>
</reference>
<dbReference type="Pfam" id="PF07690">
    <property type="entry name" value="MFS_1"/>
    <property type="match status" value="1"/>
</dbReference>
<evidence type="ECO:0000259" key="8">
    <source>
        <dbReference type="PROSITE" id="PS50850"/>
    </source>
</evidence>
<comment type="subcellular location">
    <subcellularLocation>
        <location evidence="1">Membrane</location>
        <topology evidence="1">Multi-pass membrane protein</topology>
    </subcellularLocation>
</comment>
<keyword evidence="10" id="KW-1185">Reference proteome</keyword>
<dbReference type="InterPro" id="IPR020846">
    <property type="entry name" value="MFS_dom"/>
</dbReference>
<dbReference type="VEuPathDB" id="FungiDB:BON22_0082"/>
<dbReference type="GO" id="GO:0016020">
    <property type="term" value="C:membrane"/>
    <property type="evidence" value="ECO:0007669"/>
    <property type="project" value="UniProtKB-SubCell"/>
</dbReference>
<feature type="transmembrane region" description="Helical" evidence="7">
    <location>
        <begin position="431"/>
        <end position="453"/>
    </location>
</feature>
<feature type="transmembrane region" description="Helical" evidence="7">
    <location>
        <begin position="465"/>
        <end position="485"/>
    </location>
</feature>
<feature type="transmembrane region" description="Helical" evidence="7">
    <location>
        <begin position="308"/>
        <end position="329"/>
    </location>
</feature>
<evidence type="ECO:0000256" key="6">
    <source>
        <dbReference type="SAM" id="MobiDB-lite"/>
    </source>
</evidence>
<dbReference type="GO" id="GO:0022857">
    <property type="term" value="F:transmembrane transporter activity"/>
    <property type="evidence" value="ECO:0007669"/>
    <property type="project" value="InterPro"/>
</dbReference>
<evidence type="ECO:0000313" key="9">
    <source>
        <dbReference type="EMBL" id="ONH70070.1"/>
    </source>
</evidence>
<feature type="region of interest" description="Disordered" evidence="6">
    <location>
        <begin position="265"/>
        <end position="293"/>
    </location>
</feature>
<evidence type="ECO:0000256" key="5">
    <source>
        <dbReference type="ARBA" id="ARBA00023136"/>
    </source>
</evidence>
<feature type="transmembrane region" description="Helical" evidence="7">
    <location>
        <begin position="92"/>
        <end position="109"/>
    </location>
</feature>
<feature type="transmembrane region" description="Helical" evidence="7">
    <location>
        <begin position="58"/>
        <end position="80"/>
    </location>
</feature>
<dbReference type="PANTHER" id="PTHR23504:SF15">
    <property type="entry name" value="MAJOR FACILITATOR SUPERFAMILY (MFS) PROFILE DOMAIN-CONTAINING PROTEIN"/>
    <property type="match status" value="1"/>
</dbReference>
<dbReference type="PANTHER" id="PTHR23504">
    <property type="entry name" value="MAJOR FACILITATOR SUPERFAMILY DOMAIN-CONTAINING PROTEIN 10"/>
    <property type="match status" value="1"/>
</dbReference>
<keyword evidence="3 7" id="KW-0812">Transmembrane</keyword>
<comment type="caution">
    <text evidence="9">The sequence shown here is derived from an EMBL/GenBank/DDBJ whole genome shotgun (WGS) entry which is preliminary data.</text>
</comment>
<evidence type="ECO:0000256" key="1">
    <source>
        <dbReference type="ARBA" id="ARBA00004141"/>
    </source>
</evidence>
<keyword evidence="5 7" id="KW-0472">Membrane</keyword>
<protein>
    <submittedName>
        <fullName evidence="9">Protein ZINC INDUCED FACILITATOR-LIKE 1</fullName>
    </submittedName>
</protein>
<name>A0A1V2LE14_CYBFA</name>
<evidence type="ECO:0000313" key="10">
    <source>
        <dbReference type="Proteomes" id="UP000189513"/>
    </source>
</evidence>
<feature type="transmembrane region" description="Helical" evidence="7">
    <location>
        <begin position="369"/>
        <end position="388"/>
    </location>
</feature>
<dbReference type="PRINTS" id="PR01035">
    <property type="entry name" value="TCRTETA"/>
</dbReference>
<dbReference type="OMA" id="CSRPTQE"/>
<dbReference type="InterPro" id="IPR001958">
    <property type="entry name" value="Tet-R_TetA/multi-R_MdtG-like"/>
</dbReference>
<feature type="transmembrane region" description="Helical" evidence="7">
    <location>
        <begin position="400"/>
        <end position="419"/>
    </location>
</feature>
<accession>A0A1V2LE14</accession>
<evidence type="ECO:0000256" key="3">
    <source>
        <dbReference type="ARBA" id="ARBA00022692"/>
    </source>
</evidence>
<evidence type="ECO:0000256" key="7">
    <source>
        <dbReference type="SAM" id="Phobius"/>
    </source>
</evidence>
<dbReference type="Gene3D" id="1.20.1250.20">
    <property type="entry name" value="MFS general substrate transporter like domains"/>
    <property type="match status" value="1"/>
</dbReference>
<dbReference type="InterPro" id="IPR036259">
    <property type="entry name" value="MFS_trans_sf"/>
</dbReference>
<organism evidence="9 10">
    <name type="scientific">Cyberlindnera fabianii</name>
    <name type="common">Yeast</name>
    <name type="synonym">Hansenula fabianii</name>
    <dbReference type="NCBI Taxonomy" id="36022"/>
    <lineage>
        <taxon>Eukaryota</taxon>
        <taxon>Fungi</taxon>
        <taxon>Dikarya</taxon>
        <taxon>Ascomycota</taxon>
        <taxon>Saccharomycotina</taxon>
        <taxon>Saccharomycetes</taxon>
        <taxon>Phaffomycetales</taxon>
        <taxon>Phaffomycetaceae</taxon>
        <taxon>Cyberlindnera</taxon>
    </lineage>
</organism>
<dbReference type="PROSITE" id="PS50850">
    <property type="entry name" value="MFS"/>
    <property type="match status" value="1"/>
</dbReference>
<feature type="transmembrane region" description="Helical" evidence="7">
    <location>
        <begin position="21"/>
        <end position="46"/>
    </location>
</feature>
<keyword evidence="4 7" id="KW-1133">Transmembrane helix</keyword>
<dbReference type="InterPro" id="IPR011701">
    <property type="entry name" value="MFS"/>
</dbReference>
<dbReference type="SUPFAM" id="SSF103473">
    <property type="entry name" value="MFS general substrate transporter"/>
    <property type="match status" value="1"/>
</dbReference>
<feature type="transmembrane region" description="Helical" evidence="7">
    <location>
        <begin position="149"/>
        <end position="172"/>
    </location>
</feature>
<proteinExistence type="predicted"/>
<gene>
    <name evidence="9" type="ORF">BON22_0082</name>
</gene>
<keyword evidence="2" id="KW-0813">Transport</keyword>